<keyword evidence="3" id="KW-0479">Metal-binding</keyword>
<dbReference type="RefSeq" id="WP_200323978.1">
    <property type="nucleotide sequence ID" value="NZ_JAENJH010000009.1"/>
</dbReference>
<evidence type="ECO:0000256" key="2">
    <source>
        <dbReference type="ARBA" id="ARBA00008072"/>
    </source>
</evidence>
<sequence>MDWTNLGSRRRMAVYVEGPGHWRWDRTAGCDDQYWHGDAPLVTAAVHSAGICGTDLSVLAGSDPDARYPLVLGHECLVQIADPGASGLRRGHHALVLPSVACGGCAPCLAGEDDCATPAMLGRTHPYGCFRPTLTLPATQLMPVPRGAAERAGPLLEPFARAVRILRQAAATPADRLLVFGAGVAGLTVAVAAKALGLPAPVLLDRFADRGEIATRCGLPSVVTLGGQLDAAYWRDLGPASIVVDTVSSRASATASLAVLAPRGRYVAVGPPHARHDVAVSGDLPRAHGVSVIAAGRSMRADFAEAIRLANRPGVDLAPLVTGHYPFDEFQLATRELTRRPERHVKILLQP</sequence>
<evidence type="ECO:0000259" key="7">
    <source>
        <dbReference type="Pfam" id="PF08240"/>
    </source>
</evidence>
<dbReference type="GO" id="GO:0016491">
    <property type="term" value="F:oxidoreductase activity"/>
    <property type="evidence" value="ECO:0007669"/>
    <property type="project" value="UniProtKB-KW"/>
</dbReference>
<protein>
    <submittedName>
        <fullName evidence="8">Alcohol dehydrogenase catalytic domain-containing protein</fullName>
    </submittedName>
</protein>
<dbReference type="InterPro" id="IPR013149">
    <property type="entry name" value="ADH-like_C"/>
</dbReference>
<evidence type="ECO:0000256" key="5">
    <source>
        <dbReference type="ARBA" id="ARBA00023002"/>
    </source>
</evidence>
<dbReference type="SUPFAM" id="SSF50129">
    <property type="entry name" value="GroES-like"/>
    <property type="match status" value="1"/>
</dbReference>
<dbReference type="GO" id="GO:0046872">
    <property type="term" value="F:metal ion binding"/>
    <property type="evidence" value="ECO:0007669"/>
    <property type="project" value="UniProtKB-KW"/>
</dbReference>
<dbReference type="InterPro" id="IPR013154">
    <property type="entry name" value="ADH-like_N"/>
</dbReference>
<dbReference type="AlphaFoldDB" id="A0A934V777"/>
<dbReference type="PANTHER" id="PTHR43350">
    <property type="entry name" value="NAD-DEPENDENT ALCOHOL DEHYDROGENASE"/>
    <property type="match status" value="1"/>
</dbReference>
<dbReference type="Gene3D" id="3.40.50.720">
    <property type="entry name" value="NAD(P)-binding Rossmann-like Domain"/>
    <property type="match status" value="1"/>
</dbReference>
<evidence type="ECO:0000313" key="9">
    <source>
        <dbReference type="Proteomes" id="UP000635245"/>
    </source>
</evidence>
<comment type="cofactor">
    <cofactor evidence="1">
        <name>Zn(2+)</name>
        <dbReference type="ChEBI" id="CHEBI:29105"/>
    </cofactor>
</comment>
<keyword evidence="5" id="KW-0560">Oxidoreductase</keyword>
<dbReference type="PANTHER" id="PTHR43350:SF17">
    <property type="entry name" value="NAD-DEPENDENT ALCOHOL DEHYDROGENASE"/>
    <property type="match status" value="1"/>
</dbReference>
<evidence type="ECO:0000313" key="8">
    <source>
        <dbReference type="EMBL" id="MBK1788292.1"/>
    </source>
</evidence>
<evidence type="ECO:0000256" key="4">
    <source>
        <dbReference type="ARBA" id="ARBA00022833"/>
    </source>
</evidence>
<dbReference type="Pfam" id="PF08240">
    <property type="entry name" value="ADH_N"/>
    <property type="match status" value="1"/>
</dbReference>
<gene>
    <name evidence="8" type="ORF">JHE00_28510</name>
</gene>
<reference evidence="8" key="1">
    <citation type="submission" date="2020-12" db="EMBL/GenBank/DDBJ databases">
        <title>Prauserella sp. ASG 168, a novel actinomycete isolated from cave rock.</title>
        <authorList>
            <person name="Suriyachadkun C."/>
        </authorList>
    </citation>
    <scope>NUCLEOTIDE SEQUENCE</scope>
    <source>
        <strain evidence="8">ASG 168</strain>
    </source>
</reference>
<keyword evidence="9" id="KW-1185">Reference proteome</keyword>
<evidence type="ECO:0000256" key="3">
    <source>
        <dbReference type="ARBA" id="ARBA00022723"/>
    </source>
</evidence>
<dbReference type="InterPro" id="IPR036291">
    <property type="entry name" value="NAD(P)-bd_dom_sf"/>
</dbReference>
<comment type="similarity">
    <text evidence="2">Belongs to the zinc-containing alcohol dehydrogenase family.</text>
</comment>
<dbReference type="Proteomes" id="UP000635245">
    <property type="component" value="Unassembled WGS sequence"/>
</dbReference>
<feature type="domain" description="Alcohol dehydrogenase-like N-terminal" evidence="7">
    <location>
        <begin position="42"/>
        <end position="145"/>
    </location>
</feature>
<dbReference type="SUPFAM" id="SSF51735">
    <property type="entry name" value="NAD(P)-binding Rossmann-fold domains"/>
    <property type="match status" value="1"/>
</dbReference>
<dbReference type="EMBL" id="JAENJH010000009">
    <property type="protein sequence ID" value="MBK1788292.1"/>
    <property type="molecule type" value="Genomic_DNA"/>
</dbReference>
<evidence type="ECO:0000259" key="6">
    <source>
        <dbReference type="Pfam" id="PF00107"/>
    </source>
</evidence>
<organism evidence="8 9">
    <name type="scientific">Prauserella cavernicola</name>
    <dbReference type="NCBI Taxonomy" id="2800127"/>
    <lineage>
        <taxon>Bacteria</taxon>
        <taxon>Bacillati</taxon>
        <taxon>Actinomycetota</taxon>
        <taxon>Actinomycetes</taxon>
        <taxon>Pseudonocardiales</taxon>
        <taxon>Pseudonocardiaceae</taxon>
        <taxon>Prauserella</taxon>
    </lineage>
</organism>
<name>A0A934V777_9PSEU</name>
<dbReference type="Gene3D" id="3.90.180.10">
    <property type="entry name" value="Medium-chain alcohol dehydrogenases, catalytic domain"/>
    <property type="match status" value="1"/>
</dbReference>
<proteinExistence type="inferred from homology"/>
<accession>A0A934V777</accession>
<comment type="caution">
    <text evidence="8">The sequence shown here is derived from an EMBL/GenBank/DDBJ whole genome shotgun (WGS) entry which is preliminary data.</text>
</comment>
<evidence type="ECO:0000256" key="1">
    <source>
        <dbReference type="ARBA" id="ARBA00001947"/>
    </source>
</evidence>
<dbReference type="InterPro" id="IPR011032">
    <property type="entry name" value="GroES-like_sf"/>
</dbReference>
<dbReference type="Pfam" id="PF00107">
    <property type="entry name" value="ADH_zinc_N"/>
    <property type="match status" value="1"/>
</dbReference>
<feature type="domain" description="Alcohol dehydrogenase-like C-terminal" evidence="6">
    <location>
        <begin position="186"/>
        <end position="310"/>
    </location>
</feature>
<keyword evidence="4" id="KW-0862">Zinc</keyword>